<feature type="region of interest" description="Disordered" evidence="2">
    <location>
        <begin position="24"/>
        <end position="52"/>
    </location>
</feature>
<feature type="chain" id="PRO_5047224716" evidence="3">
    <location>
        <begin position="30"/>
        <end position="346"/>
    </location>
</feature>
<sequence>MTRRPSWLSPLLAALAAIAVLTGPTPAGAAAPSPAPSKPSANESDPHADEGSPKLLSEAVEQANRNYVLAKAKLDKTQQRQKELAAAVAKAQQELDRLAPEIQSIVDTSYRMGRAGPAAMLLNSSSKDDFVRRAAGLEELNQLNDQKIATVNEARKRAEDARAALDAQVREEQRLTATMARQKQEVEKSLSLLGGNRQIGSGFVAATSPVAKAAPRSADGSFPSEGCTKDDPTTDGCITGRTLNAYTETRKAGFNRFAGCHRNGGPFEHPKGRACDWSLINKGFVRAQNKDQLLYGNNLAAFLIRNADRLGIYYVIWYKQIWMPATGWASYSGDSDHTDHVHMSML</sequence>
<evidence type="ECO:0000313" key="5">
    <source>
        <dbReference type="EMBL" id="MFC4107638.1"/>
    </source>
</evidence>
<evidence type="ECO:0000256" key="2">
    <source>
        <dbReference type="SAM" id="MobiDB-lite"/>
    </source>
</evidence>
<dbReference type="Proteomes" id="UP001595868">
    <property type="component" value="Unassembled WGS sequence"/>
</dbReference>
<protein>
    <submittedName>
        <fullName evidence="5">Coiled-coil domain-containing protein</fullName>
    </submittedName>
</protein>
<feature type="signal peptide" evidence="3">
    <location>
        <begin position="1"/>
        <end position="29"/>
    </location>
</feature>
<evidence type="ECO:0000313" key="6">
    <source>
        <dbReference type="Proteomes" id="UP001595868"/>
    </source>
</evidence>
<gene>
    <name evidence="5" type="ORF">ACFOX0_17120</name>
</gene>
<evidence type="ECO:0000256" key="1">
    <source>
        <dbReference type="SAM" id="Coils"/>
    </source>
</evidence>
<keyword evidence="1" id="KW-0175">Coiled coil</keyword>
<reference evidence="6" key="1">
    <citation type="journal article" date="2019" name="Int. J. Syst. Evol. Microbiol.">
        <title>The Global Catalogue of Microorganisms (GCM) 10K type strain sequencing project: providing services to taxonomists for standard genome sequencing and annotation.</title>
        <authorList>
            <consortium name="The Broad Institute Genomics Platform"/>
            <consortium name="The Broad Institute Genome Sequencing Center for Infectious Disease"/>
            <person name="Wu L."/>
            <person name="Ma J."/>
        </authorList>
    </citation>
    <scope>NUCLEOTIDE SEQUENCE [LARGE SCALE GENOMIC DNA]</scope>
    <source>
        <strain evidence="6">2902at01</strain>
    </source>
</reference>
<feature type="coiled-coil region" evidence="1">
    <location>
        <begin position="60"/>
        <end position="94"/>
    </location>
</feature>
<feature type="domain" description="ARB-07466-like C-terminal" evidence="4">
    <location>
        <begin position="235"/>
        <end position="342"/>
    </location>
</feature>
<dbReference type="Gene3D" id="6.10.250.3150">
    <property type="match status" value="1"/>
</dbReference>
<dbReference type="RefSeq" id="WP_377546827.1">
    <property type="nucleotide sequence ID" value="NZ_JBHSBN010000011.1"/>
</dbReference>
<keyword evidence="3" id="KW-0732">Signal</keyword>
<accession>A0ABV8KNR6</accession>
<feature type="coiled-coil region" evidence="1">
    <location>
        <begin position="137"/>
        <end position="185"/>
    </location>
</feature>
<proteinExistence type="predicted"/>
<name>A0ABV8KNR6_9ACTN</name>
<organism evidence="5 6">
    <name type="scientific">Micromonospora zhanjiangensis</name>
    <dbReference type="NCBI Taxonomy" id="1522057"/>
    <lineage>
        <taxon>Bacteria</taxon>
        <taxon>Bacillati</taxon>
        <taxon>Actinomycetota</taxon>
        <taxon>Actinomycetes</taxon>
        <taxon>Micromonosporales</taxon>
        <taxon>Micromonosporaceae</taxon>
        <taxon>Micromonospora</taxon>
    </lineage>
</organism>
<evidence type="ECO:0000256" key="3">
    <source>
        <dbReference type="SAM" id="SignalP"/>
    </source>
</evidence>
<dbReference type="Pfam" id="PF26571">
    <property type="entry name" value="VldE"/>
    <property type="match status" value="1"/>
</dbReference>
<keyword evidence="6" id="KW-1185">Reference proteome</keyword>
<dbReference type="EMBL" id="JBHSBN010000011">
    <property type="protein sequence ID" value="MFC4107638.1"/>
    <property type="molecule type" value="Genomic_DNA"/>
</dbReference>
<comment type="caution">
    <text evidence="5">The sequence shown here is derived from an EMBL/GenBank/DDBJ whole genome shotgun (WGS) entry which is preliminary data.</text>
</comment>
<dbReference type="InterPro" id="IPR058593">
    <property type="entry name" value="ARB_07466-like_C"/>
</dbReference>
<evidence type="ECO:0000259" key="4">
    <source>
        <dbReference type="Pfam" id="PF26571"/>
    </source>
</evidence>